<sequence length="144" mass="15171">MAGAVLHCLRGRCAELRGSCAAANRAHQASDRSILVVQEWQPDTLEFDWPSNPTEYTAAGKTVPPSADVQKLTSLICSDPEAAGDQIRTDVDKGGAGAQAAVFSIFAADCDDEEAPADAFDTIKDAVTSGDPADIDAVSRWVTF</sequence>
<comment type="caution">
    <text evidence="1">The sequence shown here is derived from an EMBL/GenBank/DDBJ whole genome shotgun (WGS) entry which is preliminary data.</text>
</comment>
<accession>A0AAD5DT03</accession>
<proteinExistence type="predicted"/>
<protein>
    <submittedName>
        <fullName evidence="1">Uncharacterized protein</fullName>
    </submittedName>
</protein>
<dbReference type="EMBL" id="JADXDR010000058">
    <property type="protein sequence ID" value="KAI7841828.1"/>
    <property type="molecule type" value="Genomic_DNA"/>
</dbReference>
<name>A0AAD5DT03_9CHLO</name>
<reference evidence="1" key="1">
    <citation type="submission" date="2020-11" db="EMBL/GenBank/DDBJ databases">
        <title>Chlorella ohadii genome sequencing and assembly.</title>
        <authorList>
            <person name="Murik O."/>
            <person name="Treves H."/>
            <person name="Kedem I."/>
            <person name="Shotland Y."/>
            <person name="Kaplan A."/>
        </authorList>
    </citation>
    <scope>NUCLEOTIDE SEQUENCE</scope>
    <source>
        <strain evidence="1">1</strain>
    </source>
</reference>
<keyword evidence="2" id="KW-1185">Reference proteome</keyword>
<evidence type="ECO:0000313" key="1">
    <source>
        <dbReference type="EMBL" id="KAI7841828.1"/>
    </source>
</evidence>
<dbReference type="AlphaFoldDB" id="A0AAD5DT03"/>
<gene>
    <name evidence="1" type="ORF">COHA_004357</name>
</gene>
<evidence type="ECO:0000313" key="2">
    <source>
        <dbReference type="Proteomes" id="UP001205105"/>
    </source>
</evidence>
<dbReference type="Proteomes" id="UP001205105">
    <property type="component" value="Unassembled WGS sequence"/>
</dbReference>
<organism evidence="1 2">
    <name type="scientific">Chlorella ohadii</name>
    <dbReference type="NCBI Taxonomy" id="2649997"/>
    <lineage>
        <taxon>Eukaryota</taxon>
        <taxon>Viridiplantae</taxon>
        <taxon>Chlorophyta</taxon>
        <taxon>core chlorophytes</taxon>
        <taxon>Trebouxiophyceae</taxon>
        <taxon>Chlorellales</taxon>
        <taxon>Chlorellaceae</taxon>
        <taxon>Chlorella clade</taxon>
        <taxon>Chlorella</taxon>
    </lineage>
</organism>